<reference evidence="1" key="1">
    <citation type="submission" date="2022-04" db="EMBL/GenBank/DDBJ databases">
        <title>Complete genome of Methanoplanus endosymbiosus DSM 3599.</title>
        <authorList>
            <person name="Chen S.-C."/>
            <person name="You Y.-T."/>
            <person name="Zhou Y.-Z."/>
            <person name="Lai M.-C."/>
        </authorList>
    </citation>
    <scope>NUCLEOTIDE SEQUENCE</scope>
    <source>
        <strain evidence="1">DSM 3599</strain>
    </source>
</reference>
<accession>A0A9E7PPR2</accession>
<keyword evidence="2" id="KW-1185">Reference proteome</keyword>
<dbReference type="GeneID" id="74306295"/>
<evidence type="ECO:0000313" key="1">
    <source>
        <dbReference type="EMBL" id="UUX92799.1"/>
    </source>
</evidence>
<dbReference type="EMBL" id="CP096115">
    <property type="protein sequence ID" value="UUX92799.1"/>
    <property type="molecule type" value="Genomic_DNA"/>
</dbReference>
<dbReference type="AlphaFoldDB" id="A0A9E7PPR2"/>
<proteinExistence type="predicted"/>
<evidence type="ECO:0000313" key="2">
    <source>
        <dbReference type="Proteomes" id="UP001060368"/>
    </source>
</evidence>
<sequence>MKKKVALKTESFGAEDIKNPDIKELSAWISGQRRVSCDLITYKTETLLKSQKNIDRPCTGGVFYRKRIEESIDGLKGGFLKSEPDLSKEDLIYDARRVAKIRKRARVALPSPLSLGIEDVYYGDHEEFVSSLCEIYSKLMREQRDAGVLSHIIIADRFSPVELEELSKSKTSFFSPLANASVLSLILDYRQDIAIYPNKIPVIKEIMNRYEVNSLTVIDGEKSHFKELMNYFDPENVISGGFEKPGNPDYWKKISEFSELEL</sequence>
<dbReference type="Proteomes" id="UP001060368">
    <property type="component" value="Chromosome"/>
</dbReference>
<dbReference type="RefSeq" id="WP_257742943.1">
    <property type="nucleotide sequence ID" value="NZ_CP096115.1"/>
</dbReference>
<dbReference type="KEGG" id="mend:L6E24_01330"/>
<gene>
    <name evidence="1" type="ORF">L6E24_01330</name>
</gene>
<protein>
    <submittedName>
        <fullName evidence="1">Uncharacterized protein</fullName>
    </submittedName>
</protein>
<organism evidence="1 2">
    <name type="scientific">Methanoplanus endosymbiosus</name>
    <dbReference type="NCBI Taxonomy" id="33865"/>
    <lineage>
        <taxon>Archaea</taxon>
        <taxon>Methanobacteriati</taxon>
        <taxon>Methanobacteriota</taxon>
        <taxon>Stenosarchaea group</taxon>
        <taxon>Methanomicrobia</taxon>
        <taxon>Methanomicrobiales</taxon>
        <taxon>Methanomicrobiaceae</taxon>
        <taxon>Methanoplanus</taxon>
    </lineage>
</organism>
<name>A0A9E7PPR2_9EURY</name>